<organism evidence="2 3">
    <name type="scientific">Nocardia halotolerans</name>
    <dbReference type="NCBI Taxonomy" id="1755878"/>
    <lineage>
        <taxon>Bacteria</taxon>
        <taxon>Bacillati</taxon>
        <taxon>Actinomycetota</taxon>
        <taxon>Actinomycetes</taxon>
        <taxon>Mycobacteriales</taxon>
        <taxon>Nocardiaceae</taxon>
        <taxon>Nocardia</taxon>
    </lineage>
</organism>
<dbReference type="Gene3D" id="3.30.1460.30">
    <property type="entry name" value="YgaC/TfoX-N like chaperone"/>
    <property type="match status" value="1"/>
</dbReference>
<evidence type="ECO:0000313" key="3">
    <source>
        <dbReference type="Proteomes" id="UP001595844"/>
    </source>
</evidence>
<dbReference type="InterPro" id="IPR007076">
    <property type="entry name" value="TfoX_N"/>
</dbReference>
<proteinExistence type="predicted"/>
<evidence type="ECO:0000313" key="2">
    <source>
        <dbReference type="EMBL" id="MFC4372898.1"/>
    </source>
</evidence>
<comment type="caution">
    <text evidence="2">The sequence shown here is derived from an EMBL/GenBank/DDBJ whole genome shotgun (WGS) entry which is preliminary data.</text>
</comment>
<dbReference type="Proteomes" id="UP001595844">
    <property type="component" value="Unassembled WGS sequence"/>
</dbReference>
<keyword evidence="3" id="KW-1185">Reference proteome</keyword>
<name>A0ABV8VAI6_9NOCA</name>
<dbReference type="SUPFAM" id="SSF159894">
    <property type="entry name" value="YgaC/TfoX-N like"/>
    <property type="match status" value="1"/>
</dbReference>
<reference evidence="3" key="1">
    <citation type="journal article" date="2019" name="Int. J. Syst. Evol. Microbiol.">
        <title>The Global Catalogue of Microorganisms (GCM) 10K type strain sequencing project: providing services to taxonomists for standard genome sequencing and annotation.</title>
        <authorList>
            <consortium name="The Broad Institute Genomics Platform"/>
            <consortium name="The Broad Institute Genome Sequencing Center for Infectious Disease"/>
            <person name="Wu L."/>
            <person name="Ma J."/>
        </authorList>
    </citation>
    <scope>NUCLEOTIDE SEQUENCE [LARGE SCALE GENOMIC DNA]</scope>
    <source>
        <strain evidence="3">IBRC-M 10490</strain>
    </source>
</reference>
<evidence type="ECO:0000259" key="1">
    <source>
        <dbReference type="Pfam" id="PF04993"/>
    </source>
</evidence>
<dbReference type="EMBL" id="JBHSDL010000002">
    <property type="protein sequence ID" value="MFC4372898.1"/>
    <property type="molecule type" value="Genomic_DNA"/>
</dbReference>
<dbReference type="Pfam" id="PF04993">
    <property type="entry name" value="TfoX_N"/>
    <property type="match status" value="1"/>
</dbReference>
<dbReference type="RefSeq" id="WP_378555416.1">
    <property type="nucleotide sequence ID" value="NZ_JBHSDL010000002.1"/>
</dbReference>
<accession>A0ABV8VAI6</accession>
<sequence length="111" mass="12049">MAYDAELAERTRELVYPRGDAEEKKMFGGLAFLLGGNMAVAVSGRGGLLVRVDRAESETLVDGAGVAPMTMGGRDMPGWLHVAPDLLDDDAVLQQWVERGVNFAMSLPRER</sequence>
<protein>
    <submittedName>
        <fullName evidence="2">TfoX/Sxy family protein</fullName>
    </submittedName>
</protein>
<feature type="domain" description="TfoX N-terminal" evidence="1">
    <location>
        <begin position="13"/>
        <end position="104"/>
    </location>
</feature>
<gene>
    <name evidence="2" type="ORF">ACFO5K_02190</name>
</gene>